<keyword evidence="1 9" id="KW-0808">Transferase</keyword>
<evidence type="ECO:0000256" key="4">
    <source>
        <dbReference type="ARBA" id="ARBA00022840"/>
    </source>
</evidence>
<gene>
    <name evidence="9" type="ORF">NMN56_017735</name>
</gene>
<keyword evidence="4 5" id="KW-0067">ATP-binding</keyword>
<evidence type="ECO:0000259" key="8">
    <source>
        <dbReference type="PROSITE" id="PS50011"/>
    </source>
</evidence>
<dbReference type="EC" id="2.7.11.1" evidence="9"/>
<feature type="compositionally biased region" description="Gly residues" evidence="6">
    <location>
        <begin position="461"/>
        <end position="482"/>
    </location>
</feature>
<keyword evidence="2 5" id="KW-0547">Nucleotide-binding</keyword>
<evidence type="ECO:0000256" key="1">
    <source>
        <dbReference type="ARBA" id="ARBA00022679"/>
    </source>
</evidence>
<dbReference type="InterPro" id="IPR008271">
    <property type="entry name" value="Ser/Thr_kinase_AS"/>
</dbReference>
<keyword evidence="3 9" id="KW-0418">Kinase</keyword>
<proteinExistence type="predicted"/>
<dbReference type="PANTHER" id="PTHR43289:SF34">
    <property type="entry name" value="SERINE_THREONINE-PROTEIN KINASE YBDM-RELATED"/>
    <property type="match status" value="1"/>
</dbReference>
<feature type="region of interest" description="Disordered" evidence="6">
    <location>
        <begin position="302"/>
        <end position="403"/>
    </location>
</feature>
<dbReference type="RefSeq" id="WP_274040441.1">
    <property type="nucleotide sequence ID" value="NZ_JANCPR020000016.1"/>
</dbReference>
<evidence type="ECO:0000256" key="3">
    <source>
        <dbReference type="ARBA" id="ARBA00022777"/>
    </source>
</evidence>
<dbReference type="PROSITE" id="PS00107">
    <property type="entry name" value="PROTEIN_KINASE_ATP"/>
    <property type="match status" value="1"/>
</dbReference>
<dbReference type="EMBL" id="JANCPR020000016">
    <property type="protein sequence ID" value="MDJ1133775.1"/>
    <property type="molecule type" value="Genomic_DNA"/>
</dbReference>
<dbReference type="Pfam" id="PF00069">
    <property type="entry name" value="Pkinase"/>
    <property type="match status" value="1"/>
</dbReference>
<feature type="compositionally biased region" description="Gly residues" evidence="6">
    <location>
        <begin position="350"/>
        <end position="376"/>
    </location>
</feature>
<evidence type="ECO:0000256" key="5">
    <source>
        <dbReference type="PROSITE-ProRule" id="PRU10141"/>
    </source>
</evidence>
<name>A0ABT6ZXH9_9ACTN</name>
<keyword evidence="7" id="KW-0812">Transmembrane</keyword>
<sequence>MQPLEPDDPRALGEYTLLRRLGAGGMGRVYLARSHSGRTVAVKVVHPHFAVDEQFRRRFRREVESARRVGGDWTAPVLDADPEGPTPWVATGYVAGPSLSHAVEEHGPLPETSVRAMGAGLAEALRHVHGLGLVHRDVKPSNVLLAVEGPRLIDFGIARATEGTASLTSTGVSIGSPGYMSPEQVLGEGVDGATDLFSLGAVLAYAATGKAPFPGDSSAALLYKVVHEEPELDGLEGGLRELIAACLSKAAADRPLPQDVADELAGSAGGAAGLVRTGWLPAPIVEQVGRRAVELLSLEPEAHDASGPVPFSRASSVPVPSSPPPPVPPAAPAVPGAPAGFGPPDPSYGGATGNAGSGEGGSGAGGTGAPGTGPGAGVAAMGTAPGEGKGSGKGDGSGERAGRRRVSCTVVVSFACVVAAALLGSYFLGFLGFLPGQGDSAGDDSARPRPTPTVSDSGDANGSGGSGDPGGSGGSEPTGKPGGKVAVPREVVGTWRGDLTFKSGTPGGEMTVKFEEGGKDETVAKGATRITGLECTGTWKLRDFDGKKLTLDSYDSSNAPGICTGDVKGDTFTLVGKDTLRFASGGEGPTGTLRKTG</sequence>
<dbReference type="InterPro" id="IPR017441">
    <property type="entry name" value="Protein_kinase_ATP_BS"/>
</dbReference>
<dbReference type="InterPro" id="IPR011009">
    <property type="entry name" value="Kinase-like_dom_sf"/>
</dbReference>
<evidence type="ECO:0000256" key="2">
    <source>
        <dbReference type="ARBA" id="ARBA00022741"/>
    </source>
</evidence>
<feature type="binding site" evidence="5">
    <location>
        <position position="43"/>
    </location>
    <ligand>
        <name>ATP</name>
        <dbReference type="ChEBI" id="CHEBI:30616"/>
    </ligand>
</feature>
<dbReference type="GO" id="GO:0004674">
    <property type="term" value="F:protein serine/threonine kinase activity"/>
    <property type="evidence" value="ECO:0007669"/>
    <property type="project" value="UniProtKB-EC"/>
</dbReference>
<feature type="domain" description="Protein kinase" evidence="8">
    <location>
        <begin position="15"/>
        <end position="280"/>
    </location>
</feature>
<feature type="transmembrane region" description="Helical" evidence="7">
    <location>
        <begin position="410"/>
        <end position="434"/>
    </location>
</feature>
<dbReference type="SUPFAM" id="SSF56112">
    <property type="entry name" value="Protein kinase-like (PK-like)"/>
    <property type="match status" value="1"/>
</dbReference>
<feature type="region of interest" description="Disordered" evidence="6">
    <location>
        <begin position="440"/>
        <end position="487"/>
    </location>
</feature>
<dbReference type="InterPro" id="IPR000719">
    <property type="entry name" value="Prot_kinase_dom"/>
</dbReference>
<accession>A0ABT6ZXH9</accession>
<comment type="caution">
    <text evidence="9">The sequence shown here is derived from an EMBL/GenBank/DDBJ whole genome shotgun (WGS) entry which is preliminary data.</text>
</comment>
<protein>
    <submittedName>
        <fullName evidence="9">Serine/threonine-protein kinase</fullName>
        <ecNumber evidence="9">2.7.11.1</ecNumber>
    </submittedName>
</protein>
<keyword evidence="7" id="KW-1133">Transmembrane helix</keyword>
<dbReference type="Gene3D" id="1.10.510.10">
    <property type="entry name" value="Transferase(Phosphotransferase) domain 1"/>
    <property type="match status" value="1"/>
</dbReference>
<reference evidence="9 10" key="1">
    <citation type="submission" date="2023-05" db="EMBL/GenBank/DDBJ databases">
        <title>Streptantibioticus silvisoli sp. nov., acidotolerant actinomycetes 1 from pine litter.</title>
        <authorList>
            <person name="Swiecimska M."/>
            <person name="Golinska P."/>
            <person name="Sangal V."/>
            <person name="Wachnowicz B."/>
            <person name="Goodfellow M."/>
        </authorList>
    </citation>
    <scope>NUCLEOTIDE SEQUENCE [LARGE SCALE GENOMIC DNA]</scope>
    <source>
        <strain evidence="9 10">DSM 42109</strain>
    </source>
</reference>
<keyword evidence="7" id="KW-0472">Membrane</keyword>
<dbReference type="PROSITE" id="PS50011">
    <property type="entry name" value="PROTEIN_KINASE_DOM"/>
    <property type="match status" value="1"/>
</dbReference>
<dbReference type="Proteomes" id="UP001214441">
    <property type="component" value="Unassembled WGS sequence"/>
</dbReference>
<feature type="compositionally biased region" description="Low complexity" evidence="6">
    <location>
        <begin position="308"/>
        <end position="319"/>
    </location>
</feature>
<dbReference type="SMART" id="SM00220">
    <property type="entry name" value="S_TKc"/>
    <property type="match status" value="1"/>
</dbReference>
<dbReference type="CDD" id="cd14014">
    <property type="entry name" value="STKc_PknB_like"/>
    <property type="match status" value="1"/>
</dbReference>
<dbReference type="PROSITE" id="PS00108">
    <property type="entry name" value="PROTEIN_KINASE_ST"/>
    <property type="match status" value="1"/>
</dbReference>
<evidence type="ECO:0000313" key="10">
    <source>
        <dbReference type="Proteomes" id="UP001214441"/>
    </source>
</evidence>
<organism evidence="9 10">
    <name type="scientific">Streptomyces iconiensis</name>
    <dbReference type="NCBI Taxonomy" id="1384038"/>
    <lineage>
        <taxon>Bacteria</taxon>
        <taxon>Bacillati</taxon>
        <taxon>Actinomycetota</taxon>
        <taxon>Actinomycetes</taxon>
        <taxon>Kitasatosporales</taxon>
        <taxon>Streptomycetaceae</taxon>
        <taxon>Streptomyces</taxon>
    </lineage>
</organism>
<feature type="compositionally biased region" description="Pro residues" evidence="6">
    <location>
        <begin position="320"/>
        <end position="332"/>
    </location>
</feature>
<dbReference type="PANTHER" id="PTHR43289">
    <property type="entry name" value="MITOGEN-ACTIVATED PROTEIN KINASE KINASE KINASE 20-RELATED"/>
    <property type="match status" value="1"/>
</dbReference>
<feature type="compositionally biased region" description="Basic and acidic residues" evidence="6">
    <location>
        <begin position="390"/>
        <end position="401"/>
    </location>
</feature>
<evidence type="ECO:0000256" key="7">
    <source>
        <dbReference type="SAM" id="Phobius"/>
    </source>
</evidence>
<keyword evidence="10" id="KW-1185">Reference proteome</keyword>
<evidence type="ECO:0000313" key="9">
    <source>
        <dbReference type="EMBL" id="MDJ1133775.1"/>
    </source>
</evidence>
<dbReference type="Gene3D" id="3.30.200.20">
    <property type="entry name" value="Phosphorylase Kinase, domain 1"/>
    <property type="match status" value="1"/>
</dbReference>
<evidence type="ECO:0000256" key="6">
    <source>
        <dbReference type="SAM" id="MobiDB-lite"/>
    </source>
</evidence>